<keyword evidence="10" id="KW-0812">Transmembrane</keyword>
<dbReference type="CDD" id="cd00082">
    <property type="entry name" value="HisKA"/>
    <property type="match status" value="1"/>
</dbReference>
<feature type="transmembrane region" description="Helical" evidence="10">
    <location>
        <begin position="60"/>
        <end position="79"/>
    </location>
</feature>
<dbReference type="SMART" id="SM00387">
    <property type="entry name" value="HATPase_c"/>
    <property type="match status" value="1"/>
</dbReference>
<dbReference type="InterPro" id="IPR047770">
    <property type="entry name" value="RegB"/>
</dbReference>
<evidence type="ECO:0000256" key="5">
    <source>
        <dbReference type="ARBA" id="ARBA00022553"/>
    </source>
</evidence>
<evidence type="ECO:0000313" key="12">
    <source>
        <dbReference type="EMBL" id="MZR29762.1"/>
    </source>
</evidence>
<keyword evidence="5" id="KW-0597">Phosphoprotein</keyword>
<sequence length="445" mass="48345">MNMVEKPPQTLSPNIESDAINLAAGGVRLKTLVYIRWLAVLGQALTVILVHLVFGYDLPLLPIALLIGASAILNLLVGLNRKSSTRLPNRGAILYLFYDILQLAGLLYFTGGLTNPFSVLFLVPVTISATNLTRQGTFFLGLTTLACLSVLAVFYEPLPLPSGSLYLSNTYILAIWAALVLGTIFLSGYAWMIAADSRKMSDALTIARAELAREQQLSAVGGIAAAAAHELGTPLNTILLVSEELKQALPEGSDTAEDAALLHDQAKKCAEVLAQLSRGPETERFIKGSEHHNFLALDNLFSLVTEKYKDGDKEFVIQTHGKQADIPRLFLTAELRHGLGNLISNAAEFAALQVTIDLYWNDNLVRAEICDDGPGFSEEILDRLGEPYMSSRRGKGGMGLGVFIADMLIRRSGGELSFANKEDGGAIVEILWSRRQLEKSDPFSN</sequence>
<protein>
    <recommendedName>
        <fullName evidence="3">histidine kinase</fullName>
        <ecNumber evidence="3">2.7.13.3</ecNumber>
    </recommendedName>
</protein>
<evidence type="ECO:0000256" key="1">
    <source>
        <dbReference type="ARBA" id="ARBA00000085"/>
    </source>
</evidence>
<name>A0A6L8W5I8_9PROT</name>
<dbReference type="SUPFAM" id="SSF47384">
    <property type="entry name" value="Homodimeric domain of signal transducing histidine kinase"/>
    <property type="match status" value="1"/>
</dbReference>
<dbReference type="PROSITE" id="PS50109">
    <property type="entry name" value="HIS_KIN"/>
    <property type="match status" value="1"/>
</dbReference>
<evidence type="ECO:0000256" key="3">
    <source>
        <dbReference type="ARBA" id="ARBA00012438"/>
    </source>
</evidence>
<dbReference type="EC" id="2.7.13.3" evidence="3"/>
<dbReference type="PRINTS" id="PR00344">
    <property type="entry name" value="BCTRLSENSOR"/>
</dbReference>
<dbReference type="GO" id="GO:0005886">
    <property type="term" value="C:plasma membrane"/>
    <property type="evidence" value="ECO:0007669"/>
    <property type="project" value="UniProtKB-SubCell"/>
</dbReference>
<evidence type="ECO:0000259" key="11">
    <source>
        <dbReference type="PROSITE" id="PS50109"/>
    </source>
</evidence>
<feature type="transmembrane region" description="Helical" evidence="10">
    <location>
        <begin position="91"/>
        <end position="109"/>
    </location>
</feature>
<evidence type="ECO:0000256" key="2">
    <source>
        <dbReference type="ARBA" id="ARBA00004651"/>
    </source>
</evidence>
<dbReference type="Proteomes" id="UP000476030">
    <property type="component" value="Unassembled WGS sequence"/>
</dbReference>
<keyword evidence="10" id="KW-1133">Transmembrane helix</keyword>
<dbReference type="NCBIfam" id="NF033792">
    <property type="entry name" value="ActS_PrrB_HisK"/>
    <property type="match status" value="1"/>
</dbReference>
<dbReference type="SMART" id="SM00388">
    <property type="entry name" value="HisKA"/>
    <property type="match status" value="1"/>
</dbReference>
<comment type="catalytic activity">
    <reaction evidence="1">
        <text>ATP + protein L-histidine = ADP + protein N-phospho-L-histidine.</text>
        <dbReference type="EC" id="2.7.13.3"/>
    </reaction>
</comment>
<reference evidence="12 13" key="1">
    <citation type="submission" date="2019-12" db="EMBL/GenBank/DDBJ databases">
        <title>Snethiella sp. nov. sp. isolated from sea sand.</title>
        <authorList>
            <person name="Kim J."/>
            <person name="Jeong S.E."/>
            <person name="Jung H.S."/>
            <person name="Jeon C.O."/>
        </authorList>
    </citation>
    <scope>NUCLEOTIDE SEQUENCE [LARGE SCALE GENOMIC DNA]</scope>
    <source>
        <strain evidence="12 13">DP05</strain>
    </source>
</reference>
<feature type="transmembrane region" description="Helical" evidence="10">
    <location>
        <begin position="139"/>
        <end position="158"/>
    </location>
</feature>
<dbReference type="Gene3D" id="1.10.287.130">
    <property type="match status" value="1"/>
</dbReference>
<evidence type="ECO:0000256" key="10">
    <source>
        <dbReference type="SAM" id="Phobius"/>
    </source>
</evidence>
<dbReference type="PANTHER" id="PTHR44936:SF10">
    <property type="entry name" value="SENSOR PROTEIN RSTB"/>
    <property type="match status" value="1"/>
</dbReference>
<dbReference type="InterPro" id="IPR003594">
    <property type="entry name" value="HATPase_dom"/>
</dbReference>
<feature type="domain" description="Histidine kinase" evidence="11">
    <location>
        <begin position="226"/>
        <end position="436"/>
    </location>
</feature>
<keyword evidence="7" id="KW-0547">Nucleotide-binding</keyword>
<evidence type="ECO:0000313" key="13">
    <source>
        <dbReference type="Proteomes" id="UP000476030"/>
    </source>
</evidence>
<dbReference type="EMBL" id="WTUW01000001">
    <property type="protein sequence ID" value="MZR29762.1"/>
    <property type="molecule type" value="Genomic_DNA"/>
</dbReference>
<comment type="subcellular location">
    <subcellularLocation>
        <location evidence="2">Cell membrane</location>
        <topology evidence="2">Multi-pass membrane protein</topology>
    </subcellularLocation>
</comment>
<dbReference type="InterPro" id="IPR036890">
    <property type="entry name" value="HATPase_C_sf"/>
</dbReference>
<comment type="caution">
    <text evidence="12">The sequence shown here is derived from an EMBL/GenBank/DDBJ whole genome shotgun (WGS) entry which is preliminary data.</text>
</comment>
<feature type="transmembrane region" description="Helical" evidence="10">
    <location>
        <begin position="34"/>
        <end position="54"/>
    </location>
</feature>
<dbReference type="InterPro" id="IPR005467">
    <property type="entry name" value="His_kinase_dom"/>
</dbReference>
<dbReference type="InterPro" id="IPR003661">
    <property type="entry name" value="HisK_dim/P_dom"/>
</dbReference>
<keyword evidence="8 12" id="KW-0418">Kinase</keyword>
<evidence type="ECO:0000256" key="4">
    <source>
        <dbReference type="ARBA" id="ARBA00022475"/>
    </source>
</evidence>
<keyword evidence="10" id="KW-0472">Membrane</keyword>
<dbReference type="GO" id="GO:0005524">
    <property type="term" value="F:ATP binding"/>
    <property type="evidence" value="ECO:0007669"/>
    <property type="project" value="UniProtKB-KW"/>
</dbReference>
<evidence type="ECO:0000256" key="6">
    <source>
        <dbReference type="ARBA" id="ARBA00022679"/>
    </source>
</evidence>
<evidence type="ECO:0000256" key="7">
    <source>
        <dbReference type="ARBA" id="ARBA00022741"/>
    </source>
</evidence>
<evidence type="ECO:0000256" key="9">
    <source>
        <dbReference type="ARBA" id="ARBA00022840"/>
    </source>
</evidence>
<dbReference type="SUPFAM" id="SSF55874">
    <property type="entry name" value="ATPase domain of HSP90 chaperone/DNA topoisomerase II/histidine kinase"/>
    <property type="match status" value="1"/>
</dbReference>
<feature type="transmembrane region" description="Helical" evidence="10">
    <location>
        <begin position="170"/>
        <end position="191"/>
    </location>
</feature>
<dbReference type="PANTHER" id="PTHR44936">
    <property type="entry name" value="SENSOR PROTEIN CREC"/>
    <property type="match status" value="1"/>
</dbReference>
<dbReference type="InterPro" id="IPR050980">
    <property type="entry name" value="2C_sensor_his_kinase"/>
</dbReference>
<keyword evidence="9" id="KW-0067">ATP-binding</keyword>
<keyword evidence="6" id="KW-0808">Transferase</keyword>
<keyword evidence="13" id="KW-1185">Reference proteome</keyword>
<evidence type="ECO:0000256" key="8">
    <source>
        <dbReference type="ARBA" id="ARBA00022777"/>
    </source>
</evidence>
<keyword evidence="4" id="KW-1003">Cell membrane</keyword>
<dbReference type="Pfam" id="PF02518">
    <property type="entry name" value="HATPase_c"/>
    <property type="match status" value="1"/>
</dbReference>
<dbReference type="InterPro" id="IPR004358">
    <property type="entry name" value="Sig_transdc_His_kin-like_C"/>
</dbReference>
<dbReference type="GO" id="GO:0000155">
    <property type="term" value="F:phosphorelay sensor kinase activity"/>
    <property type="evidence" value="ECO:0007669"/>
    <property type="project" value="InterPro"/>
</dbReference>
<organism evidence="12 13">
    <name type="scientific">Sneathiella litorea</name>
    <dbReference type="NCBI Taxonomy" id="2606216"/>
    <lineage>
        <taxon>Bacteria</taxon>
        <taxon>Pseudomonadati</taxon>
        <taxon>Pseudomonadota</taxon>
        <taxon>Alphaproteobacteria</taxon>
        <taxon>Sneathiellales</taxon>
        <taxon>Sneathiellaceae</taxon>
        <taxon>Sneathiella</taxon>
    </lineage>
</organism>
<accession>A0A6L8W5I8</accession>
<dbReference type="AlphaFoldDB" id="A0A6L8W5I8"/>
<dbReference type="Gene3D" id="3.30.565.10">
    <property type="entry name" value="Histidine kinase-like ATPase, C-terminal domain"/>
    <property type="match status" value="1"/>
</dbReference>
<gene>
    <name evidence="12" type="ORF">GQE98_03845</name>
</gene>
<proteinExistence type="predicted"/>
<dbReference type="InterPro" id="IPR036097">
    <property type="entry name" value="HisK_dim/P_sf"/>
</dbReference>